<protein>
    <recommendedName>
        <fullName evidence="9">Branched-chain amino acid ABC transporter permease</fullName>
    </recommendedName>
</protein>
<feature type="transmembrane region" description="Helical" evidence="6">
    <location>
        <begin position="6"/>
        <end position="23"/>
    </location>
</feature>
<feature type="transmembrane region" description="Helical" evidence="6">
    <location>
        <begin position="85"/>
        <end position="107"/>
    </location>
</feature>
<keyword evidence="4 6" id="KW-1133">Transmembrane helix</keyword>
<feature type="transmembrane region" description="Helical" evidence="6">
    <location>
        <begin position="253"/>
        <end position="272"/>
    </location>
</feature>
<dbReference type="InterPro" id="IPR043428">
    <property type="entry name" value="LivM-like"/>
</dbReference>
<keyword evidence="3 6" id="KW-0812">Transmembrane</keyword>
<dbReference type="AlphaFoldDB" id="A0A1F5NB66"/>
<evidence type="ECO:0000256" key="4">
    <source>
        <dbReference type="ARBA" id="ARBA00022989"/>
    </source>
</evidence>
<feature type="transmembrane region" description="Helical" evidence="6">
    <location>
        <begin position="127"/>
        <end position="144"/>
    </location>
</feature>
<evidence type="ECO:0008006" key="9">
    <source>
        <dbReference type="Google" id="ProtNLM"/>
    </source>
</evidence>
<keyword evidence="5 6" id="KW-0472">Membrane</keyword>
<dbReference type="EMBL" id="MFEG01000040">
    <property type="protein sequence ID" value="OGE74834.1"/>
    <property type="molecule type" value="Genomic_DNA"/>
</dbReference>
<dbReference type="GO" id="GO:0015658">
    <property type="term" value="F:branched-chain amino acid transmembrane transporter activity"/>
    <property type="evidence" value="ECO:0007669"/>
    <property type="project" value="InterPro"/>
</dbReference>
<dbReference type="Proteomes" id="UP000176547">
    <property type="component" value="Unassembled WGS sequence"/>
</dbReference>
<accession>A0A1F5NB66</accession>
<comment type="subcellular location">
    <subcellularLocation>
        <location evidence="1">Cell membrane</location>
        <topology evidence="1">Multi-pass membrane protein</topology>
    </subcellularLocation>
</comment>
<dbReference type="PANTHER" id="PTHR30482">
    <property type="entry name" value="HIGH-AFFINITY BRANCHED-CHAIN AMINO ACID TRANSPORT SYSTEM PERMEASE"/>
    <property type="match status" value="1"/>
</dbReference>
<proteinExistence type="predicted"/>
<dbReference type="CDD" id="cd06581">
    <property type="entry name" value="TM_PBP1_LivM_like"/>
    <property type="match status" value="1"/>
</dbReference>
<name>A0A1F5NB66_9BACT</name>
<evidence type="ECO:0000256" key="3">
    <source>
        <dbReference type="ARBA" id="ARBA00022692"/>
    </source>
</evidence>
<dbReference type="GO" id="GO:0005886">
    <property type="term" value="C:plasma membrane"/>
    <property type="evidence" value="ECO:0007669"/>
    <property type="project" value="UniProtKB-SubCell"/>
</dbReference>
<keyword evidence="2" id="KW-1003">Cell membrane</keyword>
<comment type="caution">
    <text evidence="7">The sequence shown here is derived from an EMBL/GenBank/DDBJ whole genome shotgun (WGS) entry which is preliminary data.</text>
</comment>
<feature type="transmembrane region" description="Helical" evidence="6">
    <location>
        <begin position="213"/>
        <end position="241"/>
    </location>
</feature>
<dbReference type="PANTHER" id="PTHR30482:SF10">
    <property type="entry name" value="HIGH-AFFINITY BRANCHED-CHAIN AMINO ACID TRANSPORT PROTEIN BRAE"/>
    <property type="match status" value="1"/>
</dbReference>
<feature type="transmembrane region" description="Helical" evidence="6">
    <location>
        <begin position="56"/>
        <end position="78"/>
    </location>
</feature>
<evidence type="ECO:0000256" key="2">
    <source>
        <dbReference type="ARBA" id="ARBA00022475"/>
    </source>
</evidence>
<organism evidence="7 8">
    <name type="scientific">Candidatus Doudnabacteria bacterium RIFCSPHIGHO2_01_52_17</name>
    <dbReference type="NCBI Taxonomy" id="1817820"/>
    <lineage>
        <taxon>Bacteria</taxon>
        <taxon>Candidatus Doudnaibacteriota</taxon>
    </lineage>
</organism>
<reference evidence="7 8" key="1">
    <citation type="journal article" date="2016" name="Nat. Commun.">
        <title>Thousands of microbial genomes shed light on interconnected biogeochemical processes in an aquifer system.</title>
        <authorList>
            <person name="Anantharaman K."/>
            <person name="Brown C.T."/>
            <person name="Hug L.A."/>
            <person name="Sharon I."/>
            <person name="Castelle C.J."/>
            <person name="Probst A.J."/>
            <person name="Thomas B.C."/>
            <person name="Singh A."/>
            <person name="Wilkins M.J."/>
            <person name="Karaoz U."/>
            <person name="Brodie E.L."/>
            <person name="Williams K.H."/>
            <person name="Hubbard S.S."/>
            <person name="Banfield J.F."/>
        </authorList>
    </citation>
    <scope>NUCLEOTIDE SEQUENCE [LARGE SCALE GENOMIC DNA]</scope>
</reference>
<feature type="transmembrane region" description="Helical" evidence="6">
    <location>
        <begin position="178"/>
        <end position="201"/>
    </location>
</feature>
<dbReference type="InterPro" id="IPR001851">
    <property type="entry name" value="ABC_transp_permease"/>
</dbReference>
<evidence type="ECO:0000313" key="8">
    <source>
        <dbReference type="Proteomes" id="UP000176547"/>
    </source>
</evidence>
<gene>
    <name evidence="7" type="ORF">A3K06_03765</name>
</gene>
<feature type="transmembrane region" description="Helical" evidence="6">
    <location>
        <begin position="30"/>
        <end position="50"/>
    </location>
</feature>
<evidence type="ECO:0000313" key="7">
    <source>
        <dbReference type="EMBL" id="OGE74834.1"/>
    </source>
</evidence>
<evidence type="ECO:0000256" key="1">
    <source>
        <dbReference type="ARBA" id="ARBA00004651"/>
    </source>
</evidence>
<evidence type="ECO:0000256" key="5">
    <source>
        <dbReference type="ARBA" id="ARBA00023136"/>
    </source>
</evidence>
<dbReference type="Pfam" id="PF02653">
    <property type="entry name" value="BPD_transp_2"/>
    <property type="match status" value="1"/>
</dbReference>
<evidence type="ECO:0000256" key="6">
    <source>
        <dbReference type="SAM" id="Phobius"/>
    </source>
</evidence>
<sequence length="285" mass="30630">MGYFIYLVTLIAIYMMVIISYAVPVGWTGLLTLGHISLLAVGAYTAAILMTHGVSFWFGLLAAALAAGGVSFLLALPARRIKEDYFTLITIGFIFVVNAVIVNWTSVTKGPFGITGIERPSGFEDPFAFMALTVLALLFTAFFLQRVVNSPFGRALESVRDDDLVAESLGKPVAKLRIVSLVTAGVFVGVAGAFVAAFLQFINAQVFWLDNVIFILAAIVVGGLASFRGAVIGTLVLYLIFEPLRFLPFPPGLIGSLRLGTFSLLLLLVVLFRPKGIMGRAQLGE</sequence>